<dbReference type="PANTHER" id="PTHR37846">
    <property type="entry name" value="YALI0B21296P"/>
    <property type="match status" value="1"/>
</dbReference>
<keyword evidence="2" id="KW-0812">Transmembrane</keyword>
<accession>A0A0H2RXH5</accession>
<sequence length="185" mass="21089">MKSGIEEIPEDEQWRLIDQSGILSNIPKPDAKDSKPKSEEDESSEPFSPFCEEIFQSMLLIIPMSSLYYMMIIMAHRQYAQEITKGYLLEHLLTSIPLLSVFIFYTTRHKADQRMQVALTILSIISGCRLIYVVNRTNWTVIMRQCPPLGTMWVYTVVQLELGKAVAALAAVAGYVQWTGLKIIL</sequence>
<dbReference type="STRING" id="27342.A0A0H2RXH5"/>
<feature type="transmembrane region" description="Helical" evidence="2">
    <location>
        <begin position="87"/>
        <end position="105"/>
    </location>
</feature>
<proteinExistence type="predicted"/>
<dbReference type="PANTHER" id="PTHR37846:SF1">
    <property type="entry name" value="DEACETYLASE-LIKE PROTEIN"/>
    <property type="match status" value="1"/>
</dbReference>
<dbReference type="AlphaFoldDB" id="A0A0H2RXH5"/>
<dbReference type="Proteomes" id="UP000053477">
    <property type="component" value="Unassembled WGS sequence"/>
</dbReference>
<keyword evidence="5" id="KW-1185">Reference proteome</keyword>
<dbReference type="EMBL" id="KQ085917">
    <property type="protein sequence ID" value="KLO16322.1"/>
    <property type="molecule type" value="Genomic_DNA"/>
</dbReference>
<evidence type="ECO:0000256" key="2">
    <source>
        <dbReference type="SAM" id="Phobius"/>
    </source>
</evidence>
<evidence type="ECO:0000313" key="5">
    <source>
        <dbReference type="Proteomes" id="UP000053477"/>
    </source>
</evidence>
<dbReference type="InterPro" id="IPR056136">
    <property type="entry name" value="DUF7719"/>
</dbReference>
<keyword evidence="2" id="KW-1133">Transmembrane helix</keyword>
<feature type="domain" description="DUF7719" evidence="3">
    <location>
        <begin position="115"/>
        <end position="183"/>
    </location>
</feature>
<dbReference type="InParanoid" id="A0A0H2RXH5"/>
<feature type="transmembrane region" description="Helical" evidence="2">
    <location>
        <begin position="117"/>
        <end position="134"/>
    </location>
</feature>
<organism evidence="4 5">
    <name type="scientific">Schizopora paradoxa</name>
    <dbReference type="NCBI Taxonomy" id="27342"/>
    <lineage>
        <taxon>Eukaryota</taxon>
        <taxon>Fungi</taxon>
        <taxon>Dikarya</taxon>
        <taxon>Basidiomycota</taxon>
        <taxon>Agaricomycotina</taxon>
        <taxon>Agaricomycetes</taxon>
        <taxon>Hymenochaetales</taxon>
        <taxon>Schizoporaceae</taxon>
        <taxon>Schizopora</taxon>
    </lineage>
</organism>
<feature type="transmembrane region" description="Helical" evidence="2">
    <location>
        <begin position="54"/>
        <end position="75"/>
    </location>
</feature>
<feature type="region of interest" description="Disordered" evidence="1">
    <location>
        <begin position="19"/>
        <end position="47"/>
    </location>
</feature>
<keyword evidence="2" id="KW-0472">Membrane</keyword>
<dbReference type="Pfam" id="PF24841">
    <property type="entry name" value="DUF7719"/>
    <property type="match status" value="1"/>
</dbReference>
<gene>
    <name evidence="4" type="ORF">SCHPADRAFT_823341</name>
</gene>
<dbReference type="OrthoDB" id="5597489at2759"/>
<name>A0A0H2RXH5_9AGAM</name>
<protein>
    <recommendedName>
        <fullName evidence="3">DUF7719 domain-containing protein</fullName>
    </recommendedName>
</protein>
<evidence type="ECO:0000313" key="4">
    <source>
        <dbReference type="EMBL" id="KLO16322.1"/>
    </source>
</evidence>
<evidence type="ECO:0000259" key="3">
    <source>
        <dbReference type="Pfam" id="PF24841"/>
    </source>
</evidence>
<reference evidence="4 5" key="1">
    <citation type="submission" date="2015-04" db="EMBL/GenBank/DDBJ databases">
        <title>Complete genome sequence of Schizopora paradoxa KUC8140, a cosmopolitan wood degrader in East Asia.</title>
        <authorList>
            <consortium name="DOE Joint Genome Institute"/>
            <person name="Min B."/>
            <person name="Park H."/>
            <person name="Jang Y."/>
            <person name="Kim J.-J."/>
            <person name="Kim K.H."/>
            <person name="Pangilinan J."/>
            <person name="Lipzen A."/>
            <person name="Riley R."/>
            <person name="Grigoriev I.V."/>
            <person name="Spatafora J.W."/>
            <person name="Choi I.-G."/>
        </authorList>
    </citation>
    <scope>NUCLEOTIDE SEQUENCE [LARGE SCALE GENOMIC DNA]</scope>
    <source>
        <strain evidence="4 5">KUC8140</strain>
    </source>
</reference>
<evidence type="ECO:0000256" key="1">
    <source>
        <dbReference type="SAM" id="MobiDB-lite"/>
    </source>
</evidence>
<feature type="compositionally biased region" description="Basic and acidic residues" evidence="1">
    <location>
        <begin position="29"/>
        <end position="38"/>
    </location>
</feature>